<proteinExistence type="predicted"/>
<protein>
    <submittedName>
        <fullName evidence="2">Uncharacterized protein</fullName>
    </submittedName>
</protein>
<evidence type="ECO:0000313" key="2">
    <source>
        <dbReference type="EMBL" id="RNA06226.1"/>
    </source>
</evidence>
<evidence type="ECO:0000313" key="3">
    <source>
        <dbReference type="Proteomes" id="UP000276133"/>
    </source>
</evidence>
<reference evidence="2 3" key="1">
    <citation type="journal article" date="2018" name="Sci. Rep.">
        <title>Genomic signatures of local adaptation to the degree of environmental predictability in rotifers.</title>
        <authorList>
            <person name="Franch-Gras L."/>
            <person name="Hahn C."/>
            <person name="Garcia-Roger E.M."/>
            <person name="Carmona M.J."/>
            <person name="Serra M."/>
            <person name="Gomez A."/>
        </authorList>
    </citation>
    <scope>NUCLEOTIDE SEQUENCE [LARGE SCALE GENOMIC DNA]</scope>
    <source>
        <strain evidence="2">HYR1</strain>
    </source>
</reference>
<accession>A0A3M7Q446</accession>
<feature type="region of interest" description="Disordered" evidence="1">
    <location>
        <begin position="122"/>
        <end position="161"/>
    </location>
</feature>
<feature type="compositionally biased region" description="Basic residues" evidence="1">
    <location>
        <begin position="150"/>
        <end position="159"/>
    </location>
</feature>
<feature type="region of interest" description="Disordered" evidence="1">
    <location>
        <begin position="339"/>
        <end position="366"/>
    </location>
</feature>
<dbReference type="OrthoDB" id="10544080at2759"/>
<name>A0A3M7Q446_BRAPC</name>
<dbReference type="Proteomes" id="UP000276133">
    <property type="component" value="Unassembled WGS sequence"/>
</dbReference>
<keyword evidence="3" id="KW-1185">Reference proteome</keyword>
<sequence>MDPNKHSDQANQLNDITTLANVSTDDSTPNIIWNENEETFLQNLLANTLLTDDLVEKTDLDLGLGFDNLQLNYDSSSTEPLSSQLTIVSLEEPILDHPELLSTQNLLMPDLKDNDDKVFKKPSNDFLTVNGTKNKKKADSAGQNSEANKSKRSVKRSKIASKSNQEIILSKSAPVGKHFKHRMTNASSSSGQNFLKFTQSKNLKQNKKSHKISSSGTVSDSVCVKSTELDKDIFALNQPVTLKRDEFDLQIGELSLLDLHSSEDDSSHHDLNNKKMPIRLAATNSKTDNLSEIISKRIKYTQNSHEQSNGNGECEQKLDKFIKYFKSLDSTEKECSAKKSLDSLLSPPSPPSHKIQNKRKKKEPVESSSSPIVFISLEQPSIPKSTFSLNLENDTLLHMKNLDLNTEQSEPAFSLDLKNKNSRSYLWNLLKENSSQQELTEYLGSSLHDKISFWDLVQLKLKYSKSNHLKTIYEIIDDYTTLYSNMSGLLERFVNEQSNINSLISKSDNSSRSRSSSRNIRKPPSNSLNR</sequence>
<feature type="region of interest" description="Disordered" evidence="1">
    <location>
        <begin position="504"/>
        <end position="530"/>
    </location>
</feature>
<evidence type="ECO:0000256" key="1">
    <source>
        <dbReference type="SAM" id="MobiDB-lite"/>
    </source>
</evidence>
<comment type="caution">
    <text evidence="2">The sequence shown here is derived from an EMBL/GenBank/DDBJ whole genome shotgun (WGS) entry which is preliminary data.</text>
</comment>
<dbReference type="AlphaFoldDB" id="A0A3M7Q446"/>
<gene>
    <name evidence="2" type="ORF">BpHYR1_032504</name>
</gene>
<organism evidence="2 3">
    <name type="scientific">Brachionus plicatilis</name>
    <name type="common">Marine rotifer</name>
    <name type="synonym">Brachionus muelleri</name>
    <dbReference type="NCBI Taxonomy" id="10195"/>
    <lineage>
        <taxon>Eukaryota</taxon>
        <taxon>Metazoa</taxon>
        <taxon>Spiralia</taxon>
        <taxon>Gnathifera</taxon>
        <taxon>Rotifera</taxon>
        <taxon>Eurotatoria</taxon>
        <taxon>Monogononta</taxon>
        <taxon>Pseudotrocha</taxon>
        <taxon>Ploima</taxon>
        <taxon>Brachionidae</taxon>
        <taxon>Brachionus</taxon>
    </lineage>
</organism>
<dbReference type="EMBL" id="REGN01007455">
    <property type="protein sequence ID" value="RNA06226.1"/>
    <property type="molecule type" value="Genomic_DNA"/>
</dbReference>